<evidence type="ECO:0000259" key="7">
    <source>
        <dbReference type="Pfam" id="PF00703"/>
    </source>
</evidence>
<evidence type="ECO:0000256" key="1">
    <source>
        <dbReference type="ARBA" id="ARBA00007401"/>
    </source>
</evidence>
<dbReference type="AlphaFoldDB" id="A0A0F7TY90"/>
<keyword evidence="5" id="KW-0624">Polysaccharide degradation</keyword>
<dbReference type="GO" id="GO:0004553">
    <property type="term" value="F:hydrolase activity, hydrolyzing O-glycosyl compounds"/>
    <property type="evidence" value="ECO:0007669"/>
    <property type="project" value="InterPro"/>
</dbReference>
<evidence type="ECO:0000259" key="9">
    <source>
        <dbReference type="Pfam" id="PF18368"/>
    </source>
</evidence>
<dbReference type="Gene3D" id="2.60.40.10">
    <property type="entry name" value="Immunoglobulins"/>
    <property type="match status" value="3"/>
</dbReference>
<dbReference type="Pfam" id="PF22666">
    <property type="entry name" value="Glyco_hydro_2_N2"/>
    <property type="match status" value="1"/>
</dbReference>
<dbReference type="PANTHER" id="PTHR43536">
    <property type="entry name" value="MANNOSYLGLYCOPROTEIN ENDO-BETA-MANNOSIDASE"/>
    <property type="match status" value="1"/>
</dbReference>
<dbReference type="Pfam" id="PF18368">
    <property type="entry name" value="Ig_GlcNase"/>
    <property type="match status" value="1"/>
</dbReference>
<feature type="signal peptide" evidence="6">
    <location>
        <begin position="1"/>
        <end position="19"/>
    </location>
</feature>
<dbReference type="OrthoDB" id="408532at2759"/>
<dbReference type="STRING" id="104259.A0A0F7TY90"/>
<dbReference type="InterPro" id="IPR041351">
    <property type="entry name" value="Ig_GlcNase"/>
</dbReference>
<dbReference type="InterPro" id="IPR054593">
    <property type="entry name" value="Beta-mannosidase-like_N2"/>
</dbReference>
<dbReference type="Pfam" id="PF00703">
    <property type="entry name" value="Glyco_hydro_2"/>
    <property type="match status" value="1"/>
</dbReference>
<evidence type="ECO:0000259" key="8">
    <source>
        <dbReference type="Pfam" id="PF17786"/>
    </source>
</evidence>
<feature type="domain" description="Mannosidase Ig/CBM-like" evidence="8">
    <location>
        <begin position="684"/>
        <end position="766"/>
    </location>
</feature>
<accession>A0A0F7TY90</accession>
<dbReference type="InterPro" id="IPR008979">
    <property type="entry name" value="Galactose-bd-like_sf"/>
</dbReference>
<dbReference type="SUPFAM" id="SSF51445">
    <property type="entry name" value="(Trans)glycosidases"/>
    <property type="match status" value="1"/>
</dbReference>
<evidence type="ECO:0008006" key="13">
    <source>
        <dbReference type="Google" id="ProtNLM"/>
    </source>
</evidence>
<dbReference type="InterPro" id="IPR006102">
    <property type="entry name" value="Ig-like_GH2"/>
</dbReference>
<dbReference type="PANTHER" id="PTHR43536:SF1">
    <property type="entry name" value="MANNOSYLGLYCOPROTEIN ENDO-BETA-MANNOSIDASE"/>
    <property type="match status" value="1"/>
</dbReference>
<evidence type="ECO:0000256" key="6">
    <source>
        <dbReference type="SAM" id="SignalP"/>
    </source>
</evidence>
<name>A0A0F7TY90_PENBI</name>
<dbReference type="EMBL" id="CDHK01000011">
    <property type="protein sequence ID" value="CEJ61649.1"/>
    <property type="molecule type" value="Genomic_DNA"/>
</dbReference>
<evidence type="ECO:0000256" key="3">
    <source>
        <dbReference type="ARBA" id="ARBA00023277"/>
    </source>
</evidence>
<keyword evidence="4" id="KW-0326">Glycosidase</keyword>
<dbReference type="SUPFAM" id="SSF49303">
    <property type="entry name" value="beta-Galactosidase/glucuronidase domain"/>
    <property type="match status" value="3"/>
</dbReference>
<dbReference type="Pfam" id="PF17786">
    <property type="entry name" value="Mannosidase_ig"/>
    <property type="match status" value="1"/>
</dbReference>
<dbReference type="InterPro" id="IPR013783">
    <property type="entry name" value="Ig-like_fold"/>
</dbReference>
<evidence type="ECO:0000313" key="11">
    <source>
        <dbReference type="EMBL" id="CEJ61649.1"/>
    </source>
</evidence>
<dbReference type="Proteomes" id="UP000042958">
    <property type="component" value="Unassembled WGS sequence"/>
</dbReference>
<proteinExistence type="inferred from homology"/>
<keyword evidence="6" id="KW-0732">Signal</keyword>
<dbReference type="InterPro" id="IPR043534">
    <property type="entry name" value="EBDG/EBM"/>
</dbReference>
<evidence type="ECO:0000256" key="5">
    <source>
        <dbReference type="ARBA" id="ARBA00023326"/>
    </source>
</evidence>
<protein>
    <recommendedName>
        <fullName evidence="13">Exo-1,4-beta-D-glucosaminidase</fullName>
    </recommendedName>
</protein>
<feature type="domain" description="Beta-mannosidase-like galactose-binding" evidence="10">
    <location>
        <begin position="63"/>
        <end position="178"/>
    </location>
</feature>
<dbReference type="InterPro" id="IPR036156">
    <property type="entry name" value="Beta-gal/glucu_dom_sf"/>
</dbReference>
<organism evidence="11 12">
    <name type="scientific">Penicillium brasilianum</name>
    <dbReference type="NCBI Taxonomy" id="104259"/>
    <lineage>
        <taxon>Eukaryota</taxon>
        <taxon>Fungi</taxon>
        <taxon>Dikarya</taxon>
        <taxon>Ascomycota</taxon>
        <taxon>Pezizomycotina</taxon>
        <taxon>Eurotiomycetes</taxon>
        <taxon>Eurotiomycetidae</taxon>
        <taxon>Eurotiales</taxon>
        <taxon>Aspergillaceae</taxon>
        <taxon>Penicillium</taxon>
    </lineage>
</organism>
<evidence type="ECO:0000259" key="10">
    <source>
        <dbReference type="Pfam" id="PF22666"/>
    </source>
</evidence>
<evidence type="ECO:0000256" key="2">
    <source>
        <dbReference type="ARBA" id="ARBA00022801"/>
    </source>
</evidence>
<evidence type="ECO:0000313" key="12">
    <source>
        <dbReference type="Proteomes" id="UP000042958"/>
    </source>
</evidence>
<dbReference type="SUPFAM" id="SSF49785">
    <property type="entry name" value="Galactose-binding domain-like"/>
    <property type="match status" value="1"/>
</dbReference>
<feature type="domain" description="Glycoside hydrolase family 2 immunoglobulin-like beta-sandwich" evidence="7">
    <location>
        <begin position="230"/>
        <end position="334"/>
    </location>
</feature>
<dbReference type="Gene3D" id="2.60.120.260">
    <property type="entry name" value="Galactose-binding domain-like"/>
    <property type="match status" value="1"/>
</dbReference>
<feature type="domain" description="Exo-beta-D-glucosaminidase Ig-fold" evidence="9">
    <location>
        <begin position="778"/>
        <end position="886"/>
    </location>
</feature>
<feature type="chain" id="PRO_5002522913" description="Exo-1,4-beta-D-glucosaminidase" evidence="6">
    <location>
        <begin position="20"/>
        <end position="895"/>
    </location>
</feature>
<keyword evidence="2" id="KW-0378">Hydrolase</keyword>
<gene>
    <name evidence="11" type="ORF">PMG11_10174</name>
</gene>
<keyword evidence="3" id="KW-0119">Carbohydrate metabolism</keyword>
<comment type="similarity">
    <text evidence="1">Belongs to the glycosyl hydrolase 2 family.</text>
</comment>
<dbReference type="InterPro" id="IPR017853">
    <property type="entry name" value="GH"/>
</dbReference>
<keyword evidence="12" id="KW-1185">Reference proteome</keyword>
<reference evidence="12" key="1">
    <citation type="journal article" date="2015" name="Genome Announc.">
        <title>Draft genome sequence of the fungus Penicillium brasilianum MG11.</title>
        <authorList>
            <person name="Horn F."/>
            <person name="Linde J."/>
            <person name="Mattern D.J."/>
            <person name="Walther G."/>
            <person name="Guthke R."/>
            <person name="Brakhage A.A."/>
            <person name="Valiante V."/>
        </authorList>
    </citation>
    <scope>NUCLEOTIDE SEQUENCE [LARGE SCALE GENOMIC DNA]</scope>
    <source>
        <strain evidence="12">MG11</strain>
    </source>
</reference>
<dbReference type="Gene3D" id="3.20.20.80">
    <property type="entry name" value="Glycosidases"/>
    <property type="match status" value="1"/>
</dbReference>
<dbReference type="UniPathway" id="UPA00280"/>
<evidence type="ECO:0000256" key="4">
    <source>
        <dbReference type="ARBA" id="ARBA00023295"/>
    </source>
</evidence>
<sequence length="895" mass="100384">MNLSQTLSALFVGLAGVHAASNAVSPLVSSPGDIATIPGWSLQSGTRVSDDMSGLSQPGVDVSTWHRVGPRGTVMAGLLQAGVFNDTELFFSDNLNQLASDPTFRSPWLYREEFTLTPGDNQYFTLHTHGITSKAEIYVNGERIATSNEQQGSYGGHKYNLTGHVKDGTNCLLIKAYPTNYLRDFALGFVDWNPYPSDNGTGVWRNVEISQTGPVSMSPFRVITDLTMPDQNQKVNVTLKTDLVNHSQKTVQVSVNGTITPPPGSKAGPITRSLELKPGESRTVSIKVGVENASIWWPARWGAQPLYTVRTNLLVHDRTMNISDKTRAQQFGIRHVSSYVNQHNDTAFVVNGQPFQVMGAGYGPDMFLRFDETRLEKIFRYMLDMGMNTVRLEGKQEHPELYELADRMGMMVLAGWECCDKWEGWEYNNDAQGVKWGESDYPIAQAAMLHEAEMMQAHPSMLGFLVGSDYWPNDRATEVYLDALKDMDWKNPIIASASKRGYPEALGPSGMKMDGPYDWVPPNYWYGDQEGAAFGFGSELGAGAGTPEMGSLKRFMSDKDLETLWKEPDASLFHMSRYDSQFFDRSIYNKALFARYGKAQSLEDYILKCQMADYEATRAQYEAYSAKQNASRPATGSIYWMLNSAWPNLHWQLFDYYLSPMGAYFGTKVGNRLEHVVYDYESRSVWLINHSLDVTGDREISIDLIDTDGKKISGTKVKTTTVPNSSKEIQQVSGIDKIKDIAFLRLVLRDTKAKRDVSHNVYWLSPKVDVLNWDESNWYTTPVTDYTDYKKLEKLPSANVKATVISVKAKAKDGWTYVDVQLENKSKVPAVFLRLNAIKSSDGADVAPVFWSDNYLTLWPDEKLRVSLGFEGDIKQTVIELSGRNVKKQSLKSLK</sequence>
<dbReference type="InterPro" id="IPR041447">
    <property type="entry name" value="Mannosidase_ig"/>
</dbReference>
<dbReference type="GO" id="GO:0000272">
    <property type="term" value="P:polysaccharide catabolic process"/>
    <property type="evidence" value="ECO:0007669"/>
    <property type="project" value="UniProtKB-KW"/>
</dbReference>